<evidence type="ECO:0000313" key="4">
    <source>
        <dbReference type="EMBL" id="GAA0169148.1"/>
    </source>
</evidence>
<comment type="similarity">
    <text evidence="1">Belongs to the Aux/IAA family.</text>
</comment>
<evidence type="ECO:0000256" key="1">
    <source>
        <dbReference type="RuleBase" id="RU004549"/>
    </source>
</evidence>
<feature type="region of interest" description="Disordered" evidence="2">
    <location>
        <begin position="1"/>
        <end position="32"/>
    </location>
</feature>
<dbReference type="Proteomes" id="UP001454036">
    <property type="component" value="Unassembled WGS sequence"/>
</dbReference>
<evidence type="ECO:0000259" key="3">
    <source>
        <dbReference type="Pfam" id="PF02309"/>
    </source>
</evidence>
<keyword evidence="1" id="KW-0805">Transcription regulation</keyword>
<gene>
    <name evidence="4" type="ORF">LIER_43838</name>
</gene>
<name>A0AAV3QZP4_LITER</name>
<keyword evidence="5" id="KW-1185">Reference proteome</keyword>
<evidence type="ECO:0000256" key="2">
    <source>
        <dbReference type="SAM" id="MobiDB-lite"/>
    </source>
</evidence>
<dbReference type="EMBL" id="BAABME010039681">
    <property type="protein sequence ID" value="GAA0169148.1"/>
    <property type="molecule type" value="Genomic_DNA"/>
</dbReference>
<dbReference type="Gene3D" id="3.10.20.90">
    <property type="entry name" value="Phosphatidylinositol 3-kinase Catalytic Subunit, Chain A, domain 1"/>
    <property type="match status" value="1"/>
</dbReference>
<keyword evidence="1" id="KW-0927">Auxin signaling pathway</keyword>
<dbReference type="GO" id="GO:0009734">
    <property type="term" value="P:auxin-activated signaling pathway"/>
    <property type="evidence" value="ECO:0007669"/>
    <property type="project" value="UniProtKB-UniRule"/>
</dbReference>
<protein>
    <recommendedName>
        <fullName evidence="1">Auxin-responsive protein</fullName>
    </recommendedName>
</protein>
<dbReference type="Pfam" id="PF02309">
    <property type="entry name" value="AUX_IAA"/>
    <property type="match status" value="1"/>
</dbReference>
<accession>A0AAV3QZP4</accession>
<sequence>MRRKGNQSSSSSTESTGNNNHLSTISSASSSQLEFGSSKLFVNVYKEGDLIGRKLDLLALGGYHDLIKTLEFMFHPTIIG</sequence>
<dbReference type="InterPro" id="IPR033389">
    <property type="entry name" value="AUX/IAA_dom"/>
</dbReference>
<keyword evidence="1" id="KW-0804">Transcription</keyword>
<dbReference type="GO" id="GO:0005634">
    <property type="term" value="C:nucleus"/>
    <property type="evidence" value="ECO:0007669"/>
    <property type="project" value="UniProtKB-SubCell"/>
</dbReference>
<proteinExistence type="inferred from homology"/>
<organism evidence="4 5">
    <name type="scientific">Lithospermum erythrorhizon</name>
    <name type="common">Purple gromwell</name>
    <name type="synonym">Lithospermum officinale var. erythrorhizon</name>
    <dbReference type="NCBI Taxonomy" id="34254"/>
    <lineage>
        <taxon>Eukaryota</taxon>
        <taxon>Viridiplantae</taxon>
        <taxon>Streptophyta</taxon>
        <taxon>Embryophyta</taxon>
        <taxon>Tracheophyta</taxon>
        <taxon>Spermatophyta</taxon>
        <taxon>Magnoliopsida</taxon>
        <taxon>eudicotyledons</taxon>
        <taxon>Gunneridae</taxon>
        <taxon>Pentapetalae</taxon>
        <taxon>asterids</taxon>
        <taxon>lamiids</taxon>
        <taxon>Boraginales</taxon>
        <taxon>Boraginaceae</taxon>
        <taxon>Boraginoideae</taxon>
        <taxon>Lithospermeae</taxon>
        <taxon>Lithospermum</taxon>
    </lineage>
</organism>
<dbReference type="AlphaFoldDB" id="A0AAV3QZP4"/>
<comment type="subcellular location">
    <subcellularLocation>
        <location evidence="1">Nucleus</location>
    </subcellularLocation>
</comment>
<reference evidence="4 5" key="1">
    <citation type="submission" date="2024-01" db="EMBL/GenBank/DDBJ databases">
        <title>The complete chloroplast genome sequence of Lithospermum erythrorhizon: insights into the phylogenetic relationship among Boraginaceae species and the maternal lineages of purple gromwells.</title>
        <authorList>
            <person name="Okada T."/>
            <person name="Watanabe K."/>
        </authorList>
    </citation>
    <scope>NUCLEOTIDE SEQUENCE [LARGE SCALE GENOMIC DNA]</scope>
</reference>
<keyword evidence="1" id="KW-0539">Nucleus</keyword>
<feature type="compositionally biased region" description="Low complexity" evidence="2">
    <location>
        <begin position="1"/>
        <end position="31"/>
    </location>
</feature>
<evidence type="ECO:0000313" key="5">
    <source>
        <dbReference type="Proteomes" id="UP001454036"/>
    </source>
</evidence>
<feature type="domain" description="AUX/IAA" evidence="3">
    <location>
        <begin position="17"/>
        <end position="79"/>
    </location>
</feature>
<comment type="function">
    <text evidence="1">Aux/IAA proteins are short-lived transcriptional factors that function as repressors of early auxin response genes at low auxin concentrations.</text>
</comment>
<keyword evidence="1" id="KW-0678">Repressor</keyword>
<comment type="subunit">
    <text evidence="1">Homodimers and heterodimers.</text>
</comment>
<comment type="caution">
    <text evidence="4">The sequence shown here is derived from an EMBL/GenBank/DDBJ whole genome shotgun (WGS) entry which is preliminary data.</text>
</comment>